<feature type="compositionally biased region" description="Basic and acidic residues" evidence="10">
    <location>
        <begin position="270"/>
        <end position="279"/>
    </location>
</feature>
<keyword evidence="14" id="KW-1185">Reference proteome</keyword>
<dbReference type="InterPro" id="IPR037654">
    <property type="entry name" value="Big1"/>
</dbReference>
<dbReference type="GO" id="GO:0005789">
    <property type="term" value="C:endoplasmic reticulum membrane"/>
    <property type="evidence" value="ECO:0007669"/>
    <property type="project" value="UniProtKB-SubCell"/>
</dbReference>
<reference evidence="13" key="1">
    <citation type="submission" date="2015-10" db="EMBL/GenBank/DDBJ databases">
        <authorList>
            <person name="Regsiter A."/>
            <person name="william w."/>
        </authorList>
    </citation>
    <scope>NUCLEOTIDE SEQUENCE</scope>
    <source>
        <strain evidence="13">Montdore</strain>
    </source>
</reference>
<evidence type="ECO:0000256" key="2">
    <source>
        <dbReference type="ARBA" id="ARBA00008203"/>
    </source>
</evidence>
<evidence type="ECO:0000313" key="14">
    <source>
        <dbReference type="Proteomes" id="UP001412239"/>
    </source>
</evidence>
<comment type="similarity">
    <text evidence="2">Belongs to the BIG1 family.</text>
</comment>
<comment type="subcellular location">
    <subcellularLocation>
        <location evidence="1">Endoplasmic reticulum membrane</location>
        <topology evidence="1">Single-pass type I membrane protein</topology>
    </subcellularLocation>
</comment>
<keyword evidence="5" id="KW-0732">Signal</keyword>
<sequence>MSMELTTSRAKRGALANIMLPHHREFSGIRWTGTTTCNFLTMHFNCKRIQLLVALSLPIATAFQDTSPFILYSSSKFEKPSASSQIATTAVVSSISRDIIKLCASEAYILVQQSGAHASDFASSKAAPTLYAASQAAEGSSFTVDNVYEQDVDAESLTEIMARYAEEMCDAEIEEVDAKTGSFGGFNDMKPKVIRVDFAELPTERKARMKALRENGECWTYGIFMGTILIATDSFLQSIISLIPTSRYTLIYTTTPLSTQFNIQSTPSGELRRREDPKNTTRPAVGSLFSRYQFFTPGIFMGYLAGFFLLAILYVAISSVSSLTVTYGAFEKEMGPAAQKKQQ</sequence>
<keyword evidence="6" id="KW-0256">Endoplasmic reticulum</keyword>
<evidence type="ECO:0000256" key="8">
    <source>
        <dbReference type="ARBA" id="ARBA00023136"/>
    </source>
</evidence>
<protein>
    <recommendedName>
        <fullName evidence="3">Protein BIG1</fullName>
    </recommendedName>
</protein>
<feature type="region of interest" description="Disordered" evidence="10">
    <location>
        <begin position="263"/>
        <end position="282"/>
    </location>
</feature>
<feature type="transmembrane region" description="Helical" evidence="11">
    <location>
        <begin position="218"/>
        <end position="240"/>
    </location>
</feature>
<dbReference type="AlphaFoldDB" id="A0A292Q435"/>
<gene>
    <name evidence="13" type="ORF">GSTUAT00001426001</name>
</gene>
<keyword evidence="9" id="KW-0961">Cell wall biogenesis/degradation</keyword>
<feature type="transmembrane region" description="Helical" evidence="11">
    <location>
        <begin position="294"/>
        <end position="317"/>
    </location>
</feature>
<keyword evidence="8 11" id="KW-0472">Membrane</keyword>
<accession>A0A292Q435</accession>
<dbReference type="Proteomes" id="UP001412239">
    <property type="component" value="Unassembled WGS sequence"/>
</dbReference>
<evidence type="ECO:0000256" key="5">
    <source>
        <dbReference type="ARBA" id="ARBA00022729"/>
    </source>
</evidence>
<dbReference type="EMBL" id="LN890958">
    <property type="protein sequence ID" value="CUS14549.1"/>
    <property type="molecule type" value="Genomic_DNA"/>
</dbReference>
<dbReference type="GO" id="GO:0006078">
    <property type="term" value="P:(1-&gt;6)-beta-D-glucan biosynthetic process"/>
    <property type="evidence" value="ECO:0007669"/>
    <property type="project" value="TreeGrafter"/>
</dbReference>
<feature type="domain" description="V-type proton ATPase subunit S1/VOA1 transmembrane" evidence="12">
    <location>
        <begin position="293"/>
        <end position="332"/>
    </location>
</feature>
<evidence type="ECO:0000256" key="9">
    <source>
        <dbReference type="ARBA" id="ARBA00023316"/>
    </source>
</evidence>
<keyword evidence="4 11" id="KW-0812">Transmembrane</keyword>
<evidence type="ECO:0000259" key="12">
    <source>
        <dbReference type="Pfam" id="PF20520"/>
    </source>
</evidence>
<evidence type="ECO:0000256" key="11">
    <source>
        <dbReference type="SAM" id="Phobius"/>
    </source>
</evidence>
<dbReference type="PANTHER" id="PTHR28285">
    <property type="entry name" value="PROTEIN BIG1"/>
    <property type="match status" value="1"/>
</dbReference>
<evidence type="ECO:0000256" key="6">
    <source>
        <dbReference type="ARBA" id="ARBA00022824"/>
    </source>
</evidence>
<proteinExistence type="inferred from homology"/>
<organism evidence="13 14">
    <name type="scientific">Tuber aestivum</name>
    <name type="common">summer truffle</name>
    <dbReference type="NCBI Taxonomy" id="59557"/>
    <lineage>
        <taxon>Eukaryota</taxon>
        <taxon>Fungi</taxon>
        <taxon>Dikarya</taxon>
        <taxon>Ascomycota</taxon>
        <taxon>Pezizomycotina</taxon>
        <taxon>Pezizomycetes</taxon>
        <taxon>Pezizales</taxon>
        <taxon>Tuberaceae</taxon>
        <taxon>Tuber</taxon>
    </lineage>
</organism>
<evidence type="ECO:0000256" key="10">
    <source>
        <dbReference type="SAM" id="MobiDB-lite"/>
    </source>
</evidence>
<keyword evidence="7 11" id="KW-1133">Transmembrane helix</keyword>
<dbReference type="InterPro" id="IPR046756">
    <property type="entry name" value="VAS1/VOA1_TM"/>
</dbReference>
<evidence type="ECO:0000256" key="4">
    <source>
        <dbReference type="ARBA" id="ARBA00022692"/>
    </source>
</evidence>
<dbReference type="Pfam" id="PF20520">
    <property type="entry name" value="Ac45-VOA1_TM"/>
    <property type="match status" value="1"/>
</dbReference>
<evidence type="ECO:0000256" key="1">
    <source>
        <dbReference type="ARBA" id="ARBA00004115"/>
    </source>
</evidence>
<dbReference type="GO" id="GO:0009272">
    <property type="term" value="P:fungal-type cell wall biogenesis"/>
    <property type="evidence" value="ECO:0007669"/>
    <property type="project" value="TreeGrafter"/>
</dbReference>
<evidence type="ECO:0000313" key="13">
    <source>
        <dbReference type="EMBL" id="CUS14549.1"/>
    </source>
</evidence>
<name>A0A292Q435_9PEZI</name>
<dbReference type="PANTHER" id="PTHR28285:SF1">
    <property type="entry name" value="PROTEIN BIG1"/>
    <property type="match status" value="1"/>
</dbReference>
<evidence type="ECO:0000256" key="7">
    <source>
        <dbReference type="ARBA" id="ARBA00022989"/>
    </source>
</evidence>
<dbReference type="GO" id="GO:0071555">
    <property type="term" value="P:cell wall organization"/>
    <property type="evidence" value="ECO:0007669"/>
    <property type="project" value="UniProtKB-KW"/>
</dbReference>
<evidence type="ECO:0000256" key="3">
    <source>
        <dbReference type="ARBA" id="ARBA00022089"/>
    </source>
</evidence>